<gene>
    <name evidence="2" type="ORF">HELGO_WM5022</name>
</gene>
<evidence type="ECO:0000313" key="2">
    <source>
        <dbReference type="EMBL" id="CAA6819816.1"/>
    </source>
</evidence>
<sequence>MQRLIYLLSPLNREETLPLPMISFALSTEFIDFSACDIVMFTSKQAVVSANEIDASWKNYPCIAIGVATKKKIESLGGKVIYAPKDFYAETLNHEIVEKFSDKKLLYLRPKEVSFDSKAYLAKHEIFLSEKILYETSCLPYSKDKKPKKNAIIIFTSPSTIKCFFKSFQWDKSYVAVIIGLSTKKHLPKYCSYRIADEPTIDACIAKALHFKDEDDLLSN</sequence>
<dbReference type="InterPro" id="IPR036108">
    <property type="entry name" value="4pyrrol_syn_uPrphyn_synt_sf"/>
</dbReference>
<dbReference type="GO" id="GO:0033014">
    <property type="term" value="P:tetrapyrrole biosynthetic process"/>
    <property type="evidence" value="ECO:0007669"/>
    <property type="project" value="InterPro"/>
</dbReference>
<reference evidence="2" key="1">
    <citation type="submission" date="2020-01" db="EMBL/GenBank/DDBJ databases">
        <authorList>
            <person name="Meier V. D."/>
            <person name="Meier V D."/>
        </authorList>
    </citation>
    <scope>NUCLEOTIDE SEQUENCE</scope>
    <source>
        <strain evidence="2">HLG_WM_MAG_05</strain>
    </source>
</reference>
<proteinExistence type="predicted"/>
<dbReference type="Pfam" id="PF02602">
    <property type="entry name" value="HEM4"/>
    <property type="match status" value="1"/>
</dbReference>
<accession>A0A6S6TXB1</accession>
<feature type="domain" description="Tetrapyrrole biosynthesis uroporphyrinogen III synthase" evidence="1">
    <location>
        <begin position="19"/>
        <end position="205"/>
    </location>
</feature>
<dbReference type="Gene3D" id="3.40.50.10090">
    <property type="match status" value="2"/>
</dbReference>
<protein>
    <submittedName>
        <fullName evidence="2">Uroporphyrinogen-III synthase (EC)</fullName>
        <ecNumber evidence="2">4.2.1.75</ecNumber>
    </submittedName>
</protein>
<dbReference type="InterPro" id="IPR003754">
    <property type="entry name" value="4pyrrol_synth_uPrphyn_synth"/>
</dbReference>
<dbReference type="AlphaFoldDB" id="A0A6S6TXB1"/>
<name>A0A6S6TXB1_9BACT</name>
<dbReference type="GO" id="GO:0004852">
    <property type="term" value="F:uroporphyrinogen-III synthase activity"/>
    <property type="evidence" value="ECO:0007669"/>
    <property type="project" value="UniProtKB-EC"/>
</dbReference>
<dbReference type="CDD" id="cd06578">
    <property type="entry name" value="HemD"/>
    <property type="match status" value="1"/>
</dbReference>
<keyword evidence="2" id="KW-0456">Lyase</keyword>
<dbReference type="EMBL" id="CACVAU010000058">
    <property type="protein sequence ID" value="CAA6819816.1"/>
    <property type="molecule type" value="Genomic_DNA"/>
</dbReference>
<evidence type="ECO:0000259" key="1">
    <source>
        <dbReference type="Pfam" id="PF02602"/>
    </source>
</evidence>
<organism evidence="2">
    <name type="scientific">uncultured Sulfurovum sp</name>
    <dbReference type="NCBI Taxonomy" id="269237"/>
    <lineage>
        <taxon>Bacteria</taxon>
        <taxon>Pseudomonadati</taxon>
        <taxon>Campylobacterota</taxon>
        <taxon>Epsilonproteobacteria</taxon>
        <taxon>Campylobacterales</taxon>
        <taxon>Sulfurovaceae</taxon>
        <taxon>Sulfurovum</taxon>
        <taxon>environmental samples</taxon>
    </lineage>
</organism>
<dbReference type="EC" id="4.2.1.75" evidence="2"/>
<dbReference type="SUPFAM" id="SSF69618">
    <property type="entry name" value="HemD-like"/>
    <property type="match status" value="1"/>
</dbReference>